<gene>
    <name evidence="3" type="ORF">LCGC14_1552090</name>
</gene>
<dbReference type="AlphaFoldDB" id="A0A0F9IPW9"/>
<accession>A0A0F9IPW9</accession>
<dbReference type="Pfam" id="PF07068">
    <property type="entry name" value="Gp23"/>
    <property type="match status" value="1"/>
</dbReference>
<name>A0A0F9IPW9_9ZZZZ</name>
<evidence type="ECO:0000256" key="1">
    <source>
        <dbReference type="ARBA" id="ARBA00004328"/>
    </source>
</evidence>
<comment type="caution">
    <text evidence="3">The sequence shown here is derived from an EMBL/GenBank/DDBJ whole genome shotgun (WGS) entry which is preliminary data.</text>
</comment>
<protein>
    <submittedName>
        <fullName evidence="3">Uncharacterized protein</fullName>
    </submittedName>
</protein>
<evidence type="ECO:0000313" key="3">
    <source>
        <dbReference type="EMBL" id="KKM55936.1"/>
    </source>
</evidence>
<dbReference type="EMBL" id="LAZR01011876">
    <property type="protein sequence ID" value="KKM55936.1"/>
    <property type="molecule type" value="Genomic_DNA"/>
</dbReference>
<organism evidence="3">
    <name type="scientific">marine sediment metagenome</name>
    <dbReference type="NCBI Taxonomy" id="412755"/>
    <lineage>
        <taxon>unclassified sequences</taxon>
        <taxon>metagenomes</taxon>
        <taxon>ecological metagenomes</taxon>
    </lineage>
</organism>
<reference evidence="3" key="1">
    <citation type="journal article" date="2015" name="Nature">
        <title>Complex archaea that bridge the gap between prokaryotes and eukaryotes.</title>
        <authorList>
            <person name="Spang A."/>
            <person name="Saw J.H."/>
            <person name="Jorgensen S.L."/>
            <person name="Zaremba-Niedzwiedzka K."/>
            <person name="Martijn J."/>
            <person name="Lind A.E."/>
            <person name="van Eijk R."/>
            <person name="Schleper C."/>
            <person name="Guy L."/>
            <person name="Ettema T.J."/>
        </authorList>
    </citation>
    <scope>NUCLEOTIDE SEQUENCE</scope>
</reference>
<dbReference type="InterPro" id="IPR010762">
    <property type="entry name" value="Gp23/Gp24_T4-like"/>
</dbReference>
<sequence length="334" mass="38289">MSINKSTLLKLQTRFPNEKIQVNELIPHVKLDTSLREFYETVMTNQVTYCNRCNEIEEAPINNIMKLIAVNTLDGLQPIHEMIGIQPMCGPVGLIYKLRYIKHDGKMALEIGSAPIEASSKMLGVRVPFTKIQDNYVFGKSNDDIIQKIGQEIADEYSAELVNILTRYAKSHDGKELPESYRWRTVKYTSMSDFHCTINVYANRIADRTRRGGGNFIIVNQKILDTIKDTKQYVPFSKEVPDGYLKQVGWLIDRYKVFLDKYDTDNNVIVGYKGNNGATDAGLFFAPYVPVMSTGLITNPVTFEPCMTFMTRYRLYEDEMTKDYYSGFNVSFDK</sequence>
<proteinExistence type="predicted"/>
<dbReference type="GO" id="GO:0044423">
    <property type="term" value="C:virion component"/>
    <property type="evidence" value="ECO:0007669"/>
    <property type="project" value="UniProtKB-KW"/>
</dbReference>
<evidence type="ECO:0000256" key="2">
    <source>
        <dbReference type="ARBA" id="ARBA00022844"/>
    </source>
</evidence>
<keyword evidence="2" id="KW-0946">Virion</keyword>
<comment type="subcellular location">
    <subcellularLocation>
        <location evidence="1">Virion</location>
    </subcellularLocation>
</comment>